<dbReference type="GO" id="GO:0008237">
    <property type="term" value="F:metallopeptidase activity"/>
    <property type="evidence" value="ECO:0007669"/>
    <property type="project" value="UniProtKB-KW"/>
</dbReference>
<dbReference type="OrthoDB" id="5288421at2"/>
<feature type="domain" description="Microcystin LR degradation protein MlrC C-terminal" evidence="2">
    <location>
        <begin position="300"/>
        <end position="476"/>
    </location>
</feature>
<dbReference type="Pfam" id="PF07171">
    <property type="entry name" value="MlrC_C"/>
    <property type="match status" value="1"/>
</dbReference>
<evidence type="ECO:0000313" key="5">
    <source>
        <dbReference type="Proteomes" id="UP000295525"/>
    </source>
</evidence>
<comment type="function">
    <text evidence="1">Involved in peptidolytic degradation of cyclic heptapeptide hepatotoxin microcystin (MC).</text>
</comment>
<dbReference type="InterPro" id="IPR010799">
    <property type="entry name" value="MlrC_C"/>
</dbReference>
<dbReference type="GO" id="GO:0046872">
    <property type="term" value="F:metal ion binding"/>
    <property type="evidence" value="ECO:0007669"/>
    <property type="project" value="UniProtKB-KW"/>
</dbReference>
<reference evidence="4 5" key="1">
    <citation type="submission" date="2019-03" db="EMBL/GenBank/DDBJ databases">
        <title>Genomic Encyclopedia of Type Strains, Phase IV (KMG-IV): sequencing the most valuable type-strain genomes for metagenomic binning, comparative biology and taxonomic classification.</title>
        <authorList>
            <person name="Goeker M."/>
        </authorList>
    </citation>
    <scope>NUCLEOTIDE SEQUENCE [LARGE SCALE GENOMIC DNA]</scope>
    <source>
        <strain evidence="4 5">DSM 24591</strain>
    </source>
</reference>
<name>A0A4R3M1S7_9BURK</name>
<dbReference type="InterPro" id="IPR009197">
    <property type="entry name" value="MlrC"/>
</dbReference>
<keyword evidence="1" id="KW-0482">Metalloprotease</keyword>
<keyword evidence="1" id="KW-0645">Protease</keyword>
<protein>
    <recommendedName>
        <fullName evidence="1">Microcystinase C</fullName>
        <shortName evidence="1">MlrC</shortName>
    </recommendedName>
</protein>
<evidence type="ECO:0000259" key="3">
    <source>
        <dbReference type="Pfam" id="PF07364"/>
    </source>
</evidence>
<evidence type="ECO:0000259" key="2">
    <source>
        <dbReference type="Pfam" id="PF07171"/>
    </source>
</evidence>
<feature type="domain" description="Microcystin LR degradation protein MlrC N-terminal" evidence="3">
    <location>
        <begin position="3"/>
        <end position="290"/>
    </location>
</feature>
<dbReference type="Proteomes" id="UP000295525">
    <property type="component" value="Unassembled WGS sequence"/>
</dbReference>
<dbReference type="RefSeq" id="WP_132582590.1">
    <property type="nucleotide sequence ID" value="NZ_SMAJ01000007.1"/>
</dbReference>
<sequence>MARIGIAGFLHETNTFAQGLTPLARFVEADAWPGLIEDAEIPAATRGMNLAISGFIQAMEKTGHTLVPLLWCSANPSGPVEQSAYDTVVASLERKLDQNQPLDALFLDLHGAMVTQNLEDGEGELLHRLRARLGADIPIVAALDFHANISDAMLKNADALVAYRSYPHVDMADTGQRACALLLRRLAGHPLFAAMRRAPFLIPMPWQSTLAEPARRLMANAQALQNDTVLEAQFIPGFPLADIRDSGPSVLVYAGNQEAADQAADRLHQEVMQAKPAFHGRLYSISDALTLPAPGQRLILADTQDNPGGGGSGDTTDLLHALLRNNVHQACAGIVCDPAFAAAAHAAGTDQTLTHALGGHSGVGAPSLVTSFTVVALGDGKFTGTGPFYLGCRMDLGPMARVRTQGLDIVVSSRKQQAADQAMFRHVGAEPADYKILVLKSTVHFRADFASLADDIRVVAAPGANTADLHTLHYRRLRPGVEIL</sequence>
<keyword evidence="5" id="KW-1185">Reference proteome</keyword>
<comment type="similarity">
    <text evidence="1">Belongs to the peptidase M81 family.</text>
</comment>
<dbReference type="InterPro" id="IPR015995">
    <property type="entry name" value="MlrC_N"/>
</dbReference>
<organism evidence="4 5">
    <name type="scientific">Paralcaligenes ureilyticus</name>
    <dbReference type="NCBI Taxonomy" id="627131"/>
    <lineage>
        <taxon>Bacteria</taxon>
        <taxon>Pseudomonadati</taxon>
        <taxon>Pseudomonadota</taxon>
        <taxon>Betaproteobacteria</taxon>
        <taxon>Burkholderiales</taxon>
        <taxon>Alcaligenaceae</taxon>
        <taxon>Paralcaligenes</taxon>
    </lineage>
</organism>
<keyword evidence="1" id="KW-0479">Metal-binding</keyword>
<keyword evidence="1" id="KW-0378">Hydrolase</keyword>
<comment type="caution">
    <text evidence="4">The sequence shown here is derived from an EMBL/GenBank/DDBJ whole genome shotgun (WGS) entry which is preliminary data.</text>
</comment>
<dbReference type="PIRSF" id="PIRSF012702">
    <property type="entry name" value="UCP012702"/>
    <property type="match status" value="1"/>
</dbReference>
<evidence type="ECO:0000313" key="4">
    <source>
        <dbReference type="EMBL" id="TCT07084.1"/>
    </source>
</evidence>
<dbReference type="Pfam" id="PF07364">
    <property type="entry name" value="DUF1485"/>
    <property type="match status" value="1"/>
</dbReference>
<evidence type="ECO:0000256" key="1">
    <source>
        <dbReference type="PIRNR" id="PIRNR012702"/>
    </source>
</evidence>
<gene>
    <name evidence="4" type="ORF">EDC26_107141</name>
</gene>
<dbReference type="AlphaFoldDB" id="A0A4R3M1S7"/>
<comment type="cofactor">
    <cofactor evidence="1">
        <name>Zn(2+)</name>
        <dbReference type="ChEBI" id="CHEBI:29105"/>
    </cofactor>
    <text evidence="1">Binds 1 zinc ion per subunit.</text>
</comment>
<accession>A0A4R3M1S7</accession>
<dbReference type="GO" id="GO:0006508">
    <property type="term" value="P:proteolysis"/>
    <property type="evidence" value="ECO:0007669"/>
    <property type="project" value="UniProtKB-KW"/>
</dbReference>
<proteinExistence type="inferred from homology"/>
<dbReference type="EMBL" id="SMAJ01000007">
    <property type="protein sequence ID" value="TCT07084.1"/>
    <property type="molecule type" value="Genomic_DNA"/>
</dbReference>